<evidence type="ECO:0000313" key="2">
    <source>
        <dbReference type="Proteomes" id="UP000790709"/>
    </source>
</evidence>
<reference evidence="1" key="1">
    <citation type="journal article" date="2021" name="New Phytol.">
        <title>Evolutionary innovations through gain and loss of genes in the ectomycorrhizal Boletales.</title>
        <authorList>
            <person name="Wu G."/>
            <person name="Miyauchi S."/>
            <person name="Morin E."/>
            <person name="Kuo A."/>
            <person name="Drula E."/>
            <person name="Varga T."/>
            <person name="Kohler A."/>
            <person name="Feng B."/>
            <person name="Cao Y."/>
            <person name="Lipzen A."/>
            <person name="Daum C."/>
            <person name="Hundley H."/>
            <person name="Pangilinan J."/>
            <person name="Johnson J."/>
            <person name="Barry K."/>
            <person name="LaButti K."/>
            <person name="Ng V."/>
            <person name="Ahrendt S."/>
            <person name="Min B."/>
            <person name="Choi I.G."/>
            <person name="Park H."/>
            <person name="Plett J.M."/>
            <person name="Magnuson J."/>
            <person name="Spatafora J.W."/>
            <person name="Nagy L.G."/>
            <person name="Henrissat B."/>
            <person name="Grigoriev I.V."/>
            <person name="Yang Z.L."/>
            <person name="Xu J."/>
            <person name="Martin F.M."/>
        </authorList>
    </citation>
    <scope>NUCLEOTIDE SEQUENCE</scope>
    <source>
        <strain evidence="1">KUC20120723A-06</strain>
    </source>
</reference>
<sequence>TFCHQCRSRNAREKMVCASSRSDGRVCGKYFCIVCVLNRYPEIEFDSSLASWICPYCTNTCNCSHCAPKRGEVYISARGGGFAGRRTKSHVVLVPDKGSPSKTHTPPPNAPKLWATVYGLSGERVGQAYIGDETQPLASRAEPKAKAKRPRKPHVFIGVPQPSWGVKSFKYLDEAADDVPDAMLQGNVKGKVADGRRVRMYIGDRSALYQPFKRMSDLDPPSPSRSPSPELSDSDGTLTPLSELEATYWPQPDVGESCHWEPPPPESTEAGVRGLSQEQVVRAIHDALAAV</sequence>
<gene>
    <name evidence="1" type="ORF">BV22DRAFT_968351</name>
</gene>
<comment type="caution">
    <text evidence="1">The sequence shown here is derived from an EMBL/GenBank/DDBJ whole genome shotgun (WGS) entry which is preliminary data.</text>
</comment>
<feature type="non-terminal residue" evidence="1">
    <location>
        <position position="291"/>
    </location>
</feature>
<evidence type="ECO:0000313" key="1">
    <source>
        <dbReference type="EMBL" id="KAH7923374.1"/>
    </source>
</evidence>
<protein>
    <submittedName>
        <fullName evidence="1">Uncharacterized protein</fullName>
    </submittedName>
</protein>
<name>A0ACB8BDM9_9AGAM</name>
<accession>A0ACB8BDM9</accession>
<feature type="non-terminal residue" evidence="1">
    <location>
        <position position="1"/>
    </location>
</feature>
<dbReference type="Proteomes" id="UP000790709">
    <property type="component" value="Unassembled WGS sequence"/>
</dbReference>
<proteinExistence type="predicted"/>
<keyword evidence="2" id="KW-1185">Reference proteome</keyword>
<organism evidence="1 2">
    <name type="scientific">Leucogyrophana mollusca</name>
    <dbReference type="NCBI Taxonomy" id="85980"/>
    <lineage>
        <taxon>Eukaryota</taxon>
        <taxon>Fungi</taxon>
        <taxon>Dikarya</taxon>
        <taxon>Basidiomycota</taxon>
        <taxon>Agaricomycotina</taxon>
        <taxon>Agaricomycetes</taxon>
        <taxon>Agaricomycetidae</taxon>
        <taxon>Boletales</taxon>
        <taxon>Boletales incertae sedis</taxon>
        <taxon>Leucogyrophana</taxon>
    </lineage>
</organism>
<dbReference type="EMBL" id="MU266454">
    <property type="protein sequence ID" value="KAH7923374.1"/>
    <property type="molecule type" value="Genomic_DNA"/>
</dbReference>